<keyword evidence="2 8" id="KW-0690">Ribosome biogenesis</keyword>
<dbReference type="AlphaFoldDB" id="A0AA88LAE8"/>
<dbReference type="Gene3D" id="3.40.50.150">
    <property type="entry name" value="Vaccinia Virus protein VP39"/>
    <property type="match status" value="1"/>
</dbReference>
<evidence type="ECO:0000256" key="9">
    <source>
        <dbReference type="SAM" id="MobiDB-lite"/>
    </source>
</evidence>
<keyword evidence="7 8" id="KW-0539">Nucleus</keyword>
<evidence type="ECO:0000256" key="4">
    <source>
        <dbReference type="ARBA" id="ARBA00022603"/>
    </source>
</evidence>
<dbReference type="InterPro" id="IPR002877">
    <property type="entry name" value="RNA_MeTrfase_FtsJ_dom"/>
</dbReference>
<protein>
    <recommendedName>
        <fullName evidence="8">Putative rRNA methyltransferase</fullName>
        <ecNumber evidence="8">2.1.1.-</ecNumber>
    </recommendedName>
    <alternativeName>
        <fullName evidence="8">2'-O-ribose RNA methyltransferase SPB1 homolog</fullName>
    </alternativeName>
</protein>
<dbReference type="Pfam" id="PF07780">
    <property type="entry name" value="Spb1_C"/>
    <property type="match status" value="1"/>
</dbReference>
<dbReference type="PANTHER" id="PTHR10920">
    <property type="entry name" value="RIBOSOMAL RNA METHYLTRANSFERASE"/>
    <property type="match status" value="1"/>
</dbReference>
<sequence length="850" mass="98016">MAKKTKVKGKSRQDKYYFLAKETGYRSRSSFKLLQLNRKFDFLPKCRVCIDLCAAPGGWMQVAKQQMPVSSLIIGVDLFPIRPIPGCVALQEDITTEKCRQSLKAELKSWKADVILHDGAPNVGQNWIHDAFVQNQLVLSALKLATQFLQKGGWFITKIFRSKDYQSLIWVLSQLFKKVQSTKPQASRLETAEIFVVCQGYKAPDQLDPRFLDPKHVFKEIESEQTLTKAQPRLGEPLPKKPQKEGYEDGKLNLYRPISAMNFIQSENYLDILANASEIILDDERIANHPSISTELRECFKDIQVLGKKDIRELINWRKALKKELDKEIKAENVEPEKEEEIESEGENEEEKGLKELDAEIEEMKAEKQRELKKQKRRILKERKKLAEKMKLDMVIPGDMGPMTEELSLFELKVVKDENELQKVTEHELDSDVEDDDDLGDVRATKKKVKWARPDGVLDDHGLFYKNKSDEEEEGSEVELASDDETLGLKEDFEPMKKMSKSQLRKQNKQHPLITDLEQGDPDARKKRKAEAWFEQDLFDGMLDDEKDEDMELEMALSVQKKTHDKDDTEAIEVNKPSMEQKRSKSENSKRRPLVLAPSLLENSQSDSNGKDSGIEQESDDDSSSDEEDENKDDVSVSMKPASGKGVGGFEVVSKEETCKIKKRKLCPEELALGTMLIQSKKTRRDLIDDGWNRYMFNDVNLPDWFVNDENQHNKRPPPVTKEMIAQYREELKEANVRTIKKVVEAKARKKQRAMKKMEKVKKKIESISSEMGSNDYDKAQQIRMLYKKALIQKKPKVTYVVSKRNQATSKARHRPKGVEGTYKLVDRRMKADKRGQKAADRRNKKRGKR</sequence>
<comment type="catalytic activity">
    <reaction evidence="8">
        <text>a ribonucleotide in rRNA + S-adenosyl-L-methionine = a 2'-O-methylribonucleotide in rRNA + S-adenosyl-L-homocysteine + H(+)</text>
        <dbReference type="Rhea" id="RHEA:48628"/>
        <dbReference type="Rhea" id="RHEA-COMP:12164"/>
        <dbReference type="Rhea" id="RHEA-COMP:12165"/>
        <dbReference type="ChEBI" id="CHEBI:15378"/>
        <dbReference type="ChEBI" id="CHEBI:57856"/>
        <dbReference type="ChEBI" id="CHEBI:59789"/>
        <dbReference type="ChEBI" id="CHEBI:90675"/>
        <dbReference type="ChEBI" id="CHEBI:90676"/>
    </reaction>
</comment>
<dbReference type="InterPro" id="IPR028589">
    <property type="entry name" value="SPB1-like"/>
</dbReference>
<reference evidence="13" key="1">
    <citation type="submission" date="2023-07" db="EMBL/GenBank/DDBJ databases">
        <title>Chromosome-level genome assembly of Artemia franciscana.</title>
        <authorList>
            <person name="Jo E."/>
        </authorList>
    </citation>
    <scope>NUCLEOTIDE SEQUENCE</scope>
    <source>
        <tissue evidence="13">Whole body</tissue>
    </source>
</reference>
<accession>A0AA88LAE8</accession>
<evidence type="ECO:0000313" key="14">
    <source>
        <dbReference type="Proteomes" id="UP001187531"/>
    </source>
</evidence>
<feature type="region of interest" description="Disordered" evidence="9">
    <location>
        <begin position="545"/>
        <end position="647"/>
    </location>
</feature>
<evidence type="ECO:0000259" key="12">
    <source>
        <dbReference type="Pfam" id="PF11861"/>
    </source>
</evidence>
<feature type="region of interest" description="Disordered" evidence="9">
    <location>
        <begin position="332"/>
        <end position="352"/>
    </location>
</feature>
<name>A0AA88LAE8_ARTSF</name>
<dbReference type="EC" id="2.1.1.-" evidence="8"/>
<evidence type="ECO:0000256" key="1">
    <source>
        <dbReference type="ARBA" id="ARBA00004604"/>
    </source>
</evidence>
<dbReference type="InterPro" id="IPR012920">
    <property type="entry name" value="rRNA_MeTfrase_SPB1-like_C"/>
</dbReference>
<feature type="domain" description="Ribosomal RNA methyltransferase FtsJ" evidence="10">
    <location>
        <begin position="25"/>
        <end position="201"/>
    </location>
</feature>
<proteinExistence type="inferred from homology"/>
<feature type="binding site" evidence="8">
    <location>
        <position position="118"/>
    </location>
    <ligand>
        <name>S-adenosyl-L-methionine</name>
        <dbReference type="ChEBI" id="CHEBI:59789"/>
    </ligand>
</feature>
<feature type="binding site" evidence="8">
    <location>
        <position position="59"/>
    </location>
    <ligand>
        <name>S-adenosyl-L-methionine</name>
        <dbReference type="ChEBI" id="CHEBI:59789"/>
    </ligand>
</feature>
<feature type="region of interest" description="Disordered" evidence="9">
    <location>
        <begin position="461"/>
        <end position="529"/>
    </location>
</feature>
<feature type="compositionally biased region" description="Basic and acidic residues" evidence="9">
    <location>
        <begin position="579"/>
        <end position="590"/>
    </location>
</feature>
<evidence type="ECO:0000256" key="3">
    <source>
        <dbReference type="ARBA" id="ARBA00022552"/>
    </source>
</evidence>
<comment type="subcellular location">
    <subcellularLocation>
        <location evidence="1 8">Nucleus</location>
        <location evidence="1 8">Nucleolus</location>
    </subcellularLocation>
</comment>
<dbReference type="HAMAP" id="MF_03163">
    <property type="entry name" value="RNA_methyltr_E_SPB1"/>
    <property type="match status" value="1"/>
</dbReference>
<dbReference type="SUPFAM" id="SSF53335">
    <property type="entry name" value="S-adenosyl-L-methionine-dependent methyltransferases"/>
    <property type="match status" value="1"/>
</dbReference>
<feature type="compositionally biased region" description="Basic and acidic residues" evidence="9">
    <location>
        <begin position="487"/>
        <end position="497"/>
    </location>
</feature>
<feature type="binding site" evidence="8">
    <location>
        <position position="93"/>
    </location>
    <ligand>
        <name>S-adenosyl-L-methionine</name>
        <dbReference type="ChEBI" id="CHEBI:59789"/>
    </ligand>
</feature>
<feature type="compositionally biased region" description="Basic residues" evidence="9">
    <location>
        <begin position="498"/>
        <end position="509"/>
    </location>
</feature>
<dbReference type="InterPro" id="IPR029063">
    <property type="entry name" value="SAM-dependent_MTases_sf"/>
</dbReference>
<dbReference type="InterPro" id="IPR015507">
    <property type="entry name" value="rRNA-MeTfrase_E"/>
</dbReference>
<dbReference type="Pfam" id="PF01728">
    <property type="entry name" value="FtsJ"/>
    <property type="match status" value="1"/>
</dbReference>
<evidence type="ECO:0000313" key="13">
    <source>
        <dbReference type="EMBL" id="KAK2723162.1"/>
    </source>
</evidence>
<feature type="compositionally biased region" description="Basic and acidic residues" evidence="9">
    <location>
        <begin position="825"/>
        <end position="842"/>
    </location>
</feature>
<feature type="compositionally biased region" description="Acidic residues" evidence="9">
    <location>
        <begin position="615"/>
        <end position="632"/>
    </location>
</feature>
<keyword evidence="6 8" id="KW-0949">S-adenosyl-L-methionine</keyword>
<comment type="caution">
    <text evidence="13">The sequence shown here is derived from an EMBL/GenBank/DDBJ whole genome shotgun (WGS) entry which is preliminary data.</text>
</comment>
<feature type="binding site" evidence="8">
    <location>
        <position position="77"/>
    </location>
    <ligand>
        <name>S-adenosyl-L-methionine</name>
        <dbReference type="ChEBI" id="CHEBI:59789"/>
    </ligand>
</feature>
<keyword evidence="8" id="KW-0175">Coiled coil</keyword>
<dbReference type="HAMAP" id="MF_01547">
    <property type="entry name" value="RNA_methyltr_E"/>
    <property type="match status" value="1"/>
</dbReference>
<evidence type="ECO:0000256" key="8">
    <source>
        <dbReference type="HAMAP-Rule" id="MF_03163"/>
    </source>
</evidence>
<dbReference type="Proteomes" id="UP001187531">
    <property type="component" value="Unassembled WGS sequence"/>
</dbReference>
<keyword evidence="4 8" id="KW-0489">Methyltransferase</keyword>
<feature type="compositionally biased region" description="Acidic residues" evidence="9">
    <location>
        <begin position="470"/>
        <end position="486"/>
    </location>
</feature>
<dbReference type="InterPro" id="IPR050082">
    <property type="entry name" value="RNA_methyltr_RlmE"/>
</dbReference>
<feature type="coiled-coil region" evidence="8">
    <location>
        <begin position="729"/>
        <end position="771"/>
    </location>
</feature>
<feature type="region of interest" description="Disordered" evidence="9">
    <location>
        <begin position="227"/>
        <end position="246"/>
    </location>
</feature>
<dbReference type="PANTHER" id="PTHR10920:SF13">
    <property type="entry name" value="PRE-RRNA 2'-O-RIBOSE RNA METHYLTRANSFERASE FTSJ3"/>
    <property type="match status" value="1"/>
</dbReference>
<dbReference type="GO" id="GO:0000466">
    <property type="term" value="P:maturation of 5.8S rRNA from tricistronic rRNA transcript (SSU-rRNA, 5.8S rRNA, LSU-rRNA)"/>
    <property type="evidence" value="ECO:0007669"/>
    <property type="project" value="TreeGrafter"/>
</dbReference>
<keyword evidence="5 8" id="KW-0808">Transferase</keyword>
<evidence type="ECO:0000259" key="11">
    <source>
        <dbReference type="Pfam" id="PF07780"/>
    </source>
</evidence>
<feature type="binding site" evidence="8">
    <location>
        <position position="57"/>
    </location>
    <ligand>
        <name>S-adenosyl-L-methionine</name>
        <dbReference type="ChEBI" id="CHEBI:59789"/>
    </ligand>
</feature>
<gene>
    <name evidence="13" type="ORF">QYM36_001739</name>
</gene>
<dbReference type="GO" id="GO:0030687">
    <property type="term" value="C:preribosome, large subunit precursor"/>
    <property type="evidence" value="ECO:0007669"/>
    <property type="project" value="TreeGrafter"/>
</dbReference>
<feature type="active site" description="Proton acceptor" evidence="8">
    <location>
        <position position="158"/>
    </location>
</feature>
<dbReference type="GO" id="GO:0005730">
    <property type="term" value="C:nucleolus"/>
    <property type="evidence" value="ECO:0007669"/>
    <property type="project" value="UniProtKB-SubCell"/>
</dbReference>
<feature type="compositionally biased region" description="Acidic residues" evidence="9">
    <location>
        <begin position="337"/>
        <end position="350"/>
    </location>
</feature>
<keyword evidence="3 8" id="KW-0698">rRNA processing</keyword>
<dbReference type="GO" id="GO:0016435">
    <property type="term" value="F:rRNA (guanine) methyltransferase activity"/>
    <property type="evidence" value="ECO:0007669"/>
    <property type="project" value="TreeGrafter"/>
</dbReference>
<evidence type="ECO:0000259" key="10">
    <source>
        <dbReference type="Pfam" id="PF01728"/>
    </source>
</evidence>
<comment type="similarity">
    <text evidence="8">Belongs to the class I-like SAM-binding methyltransferase superfamily. RNA methyltransferase RlmE family. SPB1 subfamily.</text>
</comment>
<dbReference type="GO" id="GO:0008650">
    <property type="term" value="F:rRNA (uridine-2'-O-)-methyltransferase activity"/>
    <property type="evidence" value="ECO:0007669"/>
    <property type="project" value="TreeGrafter"/>
</dbReference>
<feature type="domain" description="Ribosomal RNA methyltransferase SPB1-like C-terminal" evidence="11">
    <location>
        <begin position="617"/>
        <end position="841"/>
    </location>
</feature>
<dbReference type="FunFam" id="3.40.50.150:FF:000004">
    <property type="entry name" value="AdoMet-dependent rRNA methyltransferase SPB1"/>
    <property type="match status" value="1"/>
</dbReference>
<evidence type="ECO:0000256" key="5">
    <source>
        <dbReference type="ARBA" id="ARBA00022679"/>
    </source>
</evidence>
<organism evidence="13 14">
    <name type="scientific">Artemia franciscana</name>
    <name type="common">Brine shrimp</name>
    <name type="synonym">Artemia sanfranciscana</name>
    <dbReference type="NCBI Taxonomy" id="6661"/>
    <lineage>
        <taxon>Eukaryota</taxon>
        <taxon>Metazoa</taxon>
        <taxon>Ecdysozoa</taxon>
        <taxon>Arthropoda</taxon>
        <taxon>Crustacea</taxon>
        <taxon>Branchiopoda</taxon>
        <taxon>Anostraca</taxon>
        <taxon>Artemiidae</taxon>
        <taxon>Artemia</taxon>
    </lineage>
</organism>
<keyword evidence="14" id="KW-1185">Reference proteome</keyword>
<evidence type="ECO:0000256" key="2">
    <source>
        <dbReference type="ARBA" id="ARBA00022517"/>
    </source>
</evidence>
<feature type="region of interest" description="Disordered" evidence="9">
    <location>
        <begin position="805"/>
        <end position="850"/>
    </location>
</feature>
<dbReference type="Pfam" id="PF11861">
    <property type="entry name" value="DUF3381"/>
    <property type="match status" value="1"/>
</dbReference>
<dbReference type="EMBL" id="JAVRJZ010000004">
    <property type="protein sequence ID" value="KAK2723162.1"/>
    <property type="molecule type" value="Genomic_DNA"/>
</dbReference>
<evidence type="ECO:0000256" key="7">
    <source>
        <dbReference type="ARBA" id="ARBA00023242"/>
    </source>
</evidence>
<evidence type="ECO:0000256" key="6">
    <source>
        <dbReference type="ARBA" id="ARBA00022691"/>
    </source>
</evidence>
<comment type="function">
    <text evidence="8">Probable methyltransferase involved in the maturation of rRNA and in the biogenesis of ribosomal subunits.</text>
</comment>
<dbReference type="InterPro" id="IPR024576">
    <property type="entry name" value="rRNA_MeTfrase_Spb1_DUF3381"/>
</dbReference>
<dbReference type="GO" id="GO:0000463">
    <property type="term" value="P:maturation of LSU-rRNA from tricistronic rRNA transcript (SSU-rRNA, 5.8S rRNA, LSU-rRNA)"/>
    <property type="evidence" value="ECO:0007669"/>
    <property type="project" value="TreeGrafter"/>
</dbReference>
<feature type="domain" description="DUF3381" evidence="12">
    <location>
        <begin position="239"/>
        <end position="389"/>
    </location>
</feature>